<dbReference type="Pfam" id="PF00085">
    <property type="entry name" value="Thioredoxin"/>
    <property type="match status" value="1"/>
</dbReference>
<feature type="domain" description="Thioredoxin" evidence="1">
    <location>
        <begin position="36"/>
        <end position="118"/>
    </location>
</feature>
<dbReference type="InterPro" id="IPR013766">
    <property type="entry name" value="Thioredoxin_domain"/>
</dbReference>
<name>A0A956LXE8_UNCEI</name>
<feature type="non-terminal residue" evidence="2">
    <location>
        <position position="1"/>
    </location>
</feature>
<dbReference type="Gene3D" id="3.40.30.10">
    <property type="entry name" value="Glutaredoxin"/>
    <property type="match status" value="1"/>
</dbReference>
<dbReference type="Proteomes" id="UP000697710">
    <property type="component" value="Unassembled WGS sequence"/>
</dbReference>
<sequence length="132" mass="14399">LEVLTRIPGGKRLADAYHPEAKPLGVISKVDPSTRFVVFFNSLSTTCGETIPEFAKVSRDLPAPMKQVRYIGVDADLKKPASEISEYGVTRLPTIVVLRNDHEIGRIEGVPTESIEAELATLCQRPAPANKS</sequence>
<reference evidence="2" key="2">
    <citation type="journal article" date="2021" name="Microbiome">
        <title>Successional dynamics and alternative stable states in a saline activated sludge microbial community over 9 years.</title>
        <authorList>
            <person name="Wang Y."/>
            <person name="Ye J."/>
            <person name="Ju F."/>
            <person name="Liu L."/>
            <person name="Boyd J.A."/>
            <person name="Deng Y."/>
            <person name="Parks D.H."/>
            <person name="Jiang X."/>
            <person name="Yin X."/>
            <person name="Woodcroft B.J."/>
            <person name="Tyson G.W."/>
            <person name="Hugenholtz P."/>
            <person name="Polz M.F."/>
            <person name="Zhang T."/>
        </authorList>
    </citation>
    <scope>NUCLEOTIDE SEQUENCE</scope>
    <source>
        <strain evidence="2">HKST-UBA01</strain>
    </source>
</reference>
<organism evidence="2 3">
    <name type="scientific">Eiseniibacteriota bacterium</name>
    <dbReference type="NCBI Taxonomy" id="2212470"/>
    <lineage>
        <taxon>Bacteria</taxon>
        <taxon>Candidatus Eiseniibacteriota</taxon>
    </lineage>
</organism>
<dbReference type="AlphaFoldDB" id="A0A956LXE8"/>
<dbReference type="InterPro" id="IPR036249">
    <property type="entry name" value="Thioredoxin-like_sf"/>
</dbReference>
<evidence type="ECO:0000313" key="3">
    <source>
        <dbReference type="Proteomes" id="UP000697710"/>
    </source>
</evidence>
<accession>A0A956LXE8</accession>
<dbReference type="CDD" id="cd02947">
    <property type="entry name" value="TRX_family"/>
    <property type="match status" value="1"/>
</dbReference>
<comment type="caution">
    <text evidence="2">The sequence shown here is derived from an EMBL/GenBank/DDBJ whole genome shotgun (WGS) entry which is preliminary data.</text>
</comment>
<evidence type="ECO:0000259" key="1">
    <source>
        <dbReference type="Pfam" id="PF00085"/>
    </source>
</evidence>
<evidence type="ECO:0000313" key="2">
    <source>
        <dbReference type="EMBL" id="MCA9726782.1"/>
    </source>
</evidence>
<dbReference type="SUPFAM" id="SSF52833">
    <property type="entry name" value="Thioredoxin-like"/>
    <property type="match status" value="1"/>
</dbReference>
<proteinExistence type="predicted"/>
<gene>
    <name evidence="2" type="ORF">KC729_03800</name>
</gene>
<protein>
    <submittedName>
        <fullName evidence="2">Thioredoxin family protein</fullName>
    </submittedName>
</protein>
<reference evidence="2" key="1">
    <citation type="submission" date="2020-04" db="EMBL/GenBank/DDBJ databases">
        <authorList>
            <person name="Zhang T."/>
        </authorList>
    </citation>
    <scope>NUCLEOTIDE SEQUENCE</scope>
    <source>
        <strain evidence="2">HKST-UBA01</strain>
    </source>
</reference>
<dbReference type="EMBL" id="JAGQHR010000067">
    <property type="protein sequence ID" value="MCA9726782.1"/>
    <property type="molecule type" value="Genomic_DNA"/>
</dbReference>